<dbReference type="SUPFAM" id="SSF51182">
    <property type="entry name" value="RmlC-like cupins"/>
    <property type="match status" value="1"/>
</dbReference>
<evidence type="ECO:0000313" key="2">
    <source>
        <dbReference type="Proteomes" id="UP000198983"/>
    </source>
</evidence>
<dbReference type="AlphaFoldDB" id="A0A1H1TZJ9"/>
<dbReference type="InterPro" id="IPR014710">
    <property type="entry name" value="RmlC-like_jellyroll"/>
</dbReference>
<dbReference type="InterPro" id="IPR011051">
    <property type="entry name" value="RmlC_Cupin_sf"/>
</dbReference>
<dbReference type="RefSeq" id="WP_092654627.1">
    <property type="nucleotide sequence ID" value="NZ_LT629732.1"/>
</dbReference>
<reference evidence="1 2" key="1">
    <citation type="submission" date="2016-10" db="EMBL/GenBank/DDBJ databases">
        <authorList>
            <person name="de Groot N.N."/>
        </authorList>
    </citation>
    <scope>NUCLEOTIDE SEQUENCE [LARGE SCALE GENOMIC DNA]</scope>
    <source>
        <strain evidence="1 2">DSM 22024</strain>
    </source>
</reference>
<keyword evidence="2" id="KW-1185">Reference proteome</keyword>
<name>A0A1H1TZJ9_9ACTN</name>
<proteinExistence type="predicted"/>
<gene>
    <name evidence="1" type="ORF">SAMN04489717_3401</name>
</gene>
<protein>
    <recommendedName>
        <fullName evidence="3">Cupin domain-containing protein</fullName>
    </recommendedName>
</protein>
<accession>A0A1H1TZJ9</accession>
<dbReference type="EMBL" id="LT629732">
    <property type="protein sequence ID" value="SDS65524.1"/>
    <property type="molecule type" value="Genomic_DNA"/>
</dbReference>
<sequence length="128" mass="13799">MSSLESKSFSTPDETRRFADKGAAEMVVLAGDTVFKDRFEPGWRWSEHVRPLAGTDTCQSPHLLYVVSGRMHFLMDGGTEGEVGPNEVARIEPGHDAWVVGDDACVLVDFGASATYALPAQRTAGAKA</sequence>
<dbReference type="Proteomes" id="UP000198983">
    <property type="component" value="Chromosome I"/>
</dbReference>
<dbReference type="Gene3D" id="2.60.120.10">
    <property type="entry name" value="Jelly Rolls"/>
    <property type="match status" value="1"/>
</dbReference>
<dbReference type="STRING" id="117157.SAMN04489717_3401"/>
<dbReference type="CDD" id="cd06990">
    <property type="entry name" value="cupin_DUF861"/>
    <property type="match status" value="1"/>
</dbReference>
<evidence type="ECO:0000313" key="1">
    <source>
        <dbReference type="EMBL" id="SDS65524.1"/>
    </source>
</evidence>
<dbReference type="OrthoDB" id="161242at2"/>
<evidence type="ECO:0008006" key="3">
    <source>
        <dbReference type="Google" id="ProtNLM"/>
    </source>
</evidence>
<organism evidence="1 2">
    <name type="scientific">Actinopolymorpha singaporensis</name>
    <dbReference type="NCBI Taxonomy" id="117157"/>
    <lineage>
        <taxon>Bacteria</taxon>
        <taxon>Bacillati</taxon>
        <taxon>Actinomycetota</taxon>
        <taxon>Actinomycetes</taxon>
        <taxon>Propionibacteriales</taxon>
        <taxon>Actinopolymorphaceae</taxon>
        <taxon>Actinopolymorpha</taxon>
    </lineage>
</organism>